<gene>
    <name evidence="1" type="ORF">LCOR_11245.1</name>
</gene>
<proteinExistence type="predicted"/>
<dbReference type="Proteomes" id="UP000027586">
    <property type="component" value="Unassembled WGS sequence"/>
</dbReference>
<dbReference type="EMBL" id="CBTN010000093">
    <property type="protein sequence ID" value="CDH60460.1"/>
    <property type="molecule type" value="Genomic_DNA"/>
</dbReference>
<dbReference type="AlphaFoldDB" id="A0A068SEP8"/>
<keyword evidence="2" id="KW-1185">Reference proteome</keyword>
<protein>
    <submittedName>
        <fullName evidence="1">Uncharacterized protein</fullName>
    </submittedName>
</protein>
<comment type="caution">
    <text evidence="1">The sequence shown here is derived from an EMBL/GenBank/DDBJ whole genome shotgun (WGS) entry which is preliminary data.</text>
</comment>
<reference evidence="1" key="1">
    <citation type="submission" date="2013-08" db="EMBL/GenBank/DDBJ databases">
        <title>Gene expansion shapes genome architecture in the human pathogen Lichtheimia corymbifera: an evolutionary genomics analysis in the ancient terrestrial Mucorales (Mucoromycotina).</title>
        <authorList>
            <person name="Schwartze V.U."/>
            <person name="Winter S."/>
            <person name="Shelest E."/>
            <person name="Marcet-Houben M."/>
            <person name="Horn F."/>
            <person name="Wehner S."/>
            <person name="Hoffmann K."/>
            <person name="Riege K."/>
            <person name="Sammeth M."/>
            <person name="Nowrousian M."/>
            <person name="Valiante V."/>
            <person name="Linde J."/>
            <person name="Jacobsen I.D."/>
            <person name="Marz M."/>
            <person name="Brakhage A.A."/>
            <person name="Gabaldon T."/>
            <person name="Bocker S."/>
            <person name="Voigt K."/>
        </authorList>
    </citation>
    <scope>NUCLEOTIDE SEQUENCE [LARGE SCALE GENOMIC DNA]</scope>
    <source>
        <strain evidence="1">FSU 9682</strain>
    </source>
</reference>
<organism evidence="1 2">
    <name type="scientific">Lichtheimia corymbifera JMRC:FSU:9682</name>
    <dbReference type="NCBI Taxonomy" id="1263082"/>
    <lineage>
        <taxon>Eukaryota</taxon>
        <taxon>Fungi</taxon>
        <taxon>Fungi incertae sedis</taxon>
        <taxon>Mucoromycota</taxon>
        <taxon>Mucoromycotina</taxon>
        <taxon>Mucoromycetes</taxon>
        <taxon>Mucorales</taxon>
        <taxon>Lichtheimiaceae</taxon>
        <taxon>Lichtheimia</taxon>
    </lineage>
</organism>
<name>A0A068SEP8_9FUNG</name>
<accession>A0A068SEP8</accession>
<evidence type="ECO:0000313" key="1">
    <source>
        <dbReference type="EMBL" id="CDH60460.1"/>
    </source>
</evidence>
<sequence>MLVNIDTLRECTESWSRITQEGGKALASIDRSDPGKTVPALTKVMQGLKDVLERMYAEYDHVMEESSKLSHGNDAAAAGYQSHLETLSKYLEMYDQEYMLKESIQSIVKERGCYTQQHLNGCSALWTTEPYIDQQYVQNVIQSNSS</sequence>
<evidence type="ECO:0000313" key="2">
    <source>
        <dbReference type="Proteomes" id="UP000027586"/>
    </source>
</evidence>
<dbReference type="OrthoDB" id="2232122at2759"/>
<dbReference type="VEuPathDB" id="FungiDB:LCOR_11245.1"/>